<dbReference type="Proteomes" id="UP001607302">
    <property type="component" value="Unassembled WGS sequence"/>
</dbReference>
<gene>
    <name evidence="1" type="ORF">V1478_007376</name>
</gene>
<dbReference type="EMBL" id="JAUDFV010000133">
    <property type="protein sequence ID" value="KAL2727098.1"/>
    <property type="molecule type" value="Genomic_DNA"/>
</dbReference>
<dbReference type="AlphaFoldDB" id="A0ABD2B360"/>
<name>A0ABD2B360_VESSQ</name>
<comment type="caution">
    <text evidence="1">The sequence shown here is derived from an EMBL/GenBank/DDBJ whole genome shotgun (WGS) entry which is preliminary data.</text>
</comment>
<keyword evidence="2" id="KW-1185">Reference proteome</keyword>
<reference evidence="1 2" key="1">
    <citation type="journal article" date="2024" name="Ann. Entomol. Soc. Am.">
        <title>Genomic analyses of the southern and eastern yellowjacket wasps (Hymenoptera: Vespidae) reveal evolutionary signatures of social life.</title>
        <authorList>
            <person name="Catto M.A."/>
            <person name="Caine P.B."/>
            <person name="Orr S.E."/>
            <person name="Hunt B.G."/>
            <person name="Goodisman M.A.D."/>
        </authorList>
    </citation>
    <scope>NUCLEOTIDE SEQUENCE [LARGE SCALE GENOMIC DNA]</scope>
    <source>
        <strain evidence="1">233</strain>
        <tissue evidence="1">Head and thorax</tissue>
    </source>
</reference>
<evidence type="ECO:0000313" key="1">
    <source>
        <dbReference type="EMBL" id="KAL2727098.1"/>
    </source>
</evidence>
<organism evidence="1 2">
    <name type="scientific">Vespula squamosa</name>
    <name type="common">Southern yellow jacket</name>
    <name type="synonym">Wasp</name>
    <dbReference type="NCBI Taxonomy" id="30214"/>
    <lineage>
        <taxon>Eukaryota</taxon>
        <taxon>Metazoa</taxon>
        <taxon>Ecdysozoa</taxon>
        <taxon>Arthropoda</taxon>
        <taxon>Hexapoda</taxon>
        <taxon>Insecta</taxon>
        <taxon>Pterygota</taxon>
        <taxon>Neoptera</taxon>
        <taxon>Endopterygota</taxon>
        <taxon>Hymenoptera</taxon>
        <taxon>Apocrita</taxon>
        <taxon>Aculeata</taxon>
        <taxon>Vespoidea</taxon>
        <taxon>Vespidae</taxon>
        <taxon>Vespinae</taxon>
        <taxon>Vespula</taxon>
    </lineage>
</organism>
<accession>A0ABD2B360</accession>
<sequence length="72" mass="8480">MLKRRITGTNYANTIRIPRIYLRVMRGRSCVKVSGKWGLHFKPSPGLIAVPFRQFSALFHRARILQRIYIDH</sequence>
<protein>
    <submittedName>
        <fullName evidence="1">Uncharacterized protein</fullName>
    </submittedName>
</protein>
<evidence type="ECO:0000313" key="2">
    <source>
        <dbReference type="Proteomes" id="UP001607302"/>
    </source>
</evidence>
<proteinExistence type="predicted"/>